<evidence type="ECO:0000256" key="6">
    <source>
        <dbReference type="ARBA" id="ARBA00024695"/>
    </source>
</evidence>
<dbReference type="PANTHER" id="PTHR23183:SF0">
    <property type="entry name" value="NUCLEOLAR PROTEIN 14"/>
    <property type="match status" value="1"/>
</dbReference>
<keyword evidence="4" id="KW-0698">rRNA processing</keyword>
<evidence type="ECO:0000256" key="2">
    <source>
        <dbReference type="ARBA" id="ARBA00007466"/>
    </source>
</evidence>
<evidence type="ECO:0000313" key="8">
    <source>
        <dbReference type="Proteomes" id="UP000467841"/>
    </source>
</evidence>
<keyword evidence="3" id="KW-0690">Ribosome biogenesis</keyword>
<dbReference type="EMBL" id="CACVBM020001155">
    <property type="protein sequence ID" value="CAA7035318.1"/>
    <property type="molecule type" value="Genomic_DNA"/>
</dbReference>
<organism evidence="7 8">
    <name type="scientific">Microthlaspi erraticum</name>
    <dbReference type="NCBI Taxonomy" id="1685480"/>
    <lineage>
        <taxon>Eukaryota</taxon>
        <taxon>Viridiplantae</taxon>
        <taxon>Streptophyta</taxon>
        <taxon>Embryophyta</taxon>
        <taxon>Tracheophyta</taxon>
        <taxon>Spermatophyta</taxon>
        <taxon>Magnoliopsida</taxon>
        <taxon>eudicotyledons</taxon>
        <taxon>Gunneridae</taxon>
        <taxon>Pentapetalae</taxon>
        <taxon>rosids</taxon>
        <taxon>malvids</taxon>
        <taxon>Brassicales</taxon>
        <taxon>Brassicaceae</taxon>
        <taxon>Coluteocarpeae</taxon>
        <taxon>Microthlaspi</taxon>
    </lineage>
</organism>
<comment type="subcellular location">
    <subcellularLocation>
        <location evidence="1">Nucleus</location>
        <location evidence="1">Nucleolus</location>
    </subcellularLocation>
</comment>
<dbReference type="GO" id="GO:0030692">
    <property type="term" value="C:Noc4p-Nop14p complex"/>
    <property type="evidence" value="ECO:0007669"/>
    <property type="project" value="TreeGrafter"/>
</dbReference>
<gene>
    <name evidence="7" type="ORF">MERR_LOCUS22553</name>
</gene>
<protein>
    <submittedName>
        <fullName evidence="7">Uncharacterized protein</fullName>
    </submittedName>
</protein>
<comment type="similarity">
    <text evidence="2">Belongs to the NOP14 family.</text>
</comment>
<dbReference type="AlphaFoldDB" id="A0A6D2JDC4"/>
<dbReference type="PANTHER" id="PTHR23183">
    <property type="entry name" value="NOP14"/>
    <property type="match status" value="1"/>
</dbReference>
<name>A0A6D2JDC4_9BRAS</name>
<evidence type="ECO:0000256" key="1">
    <source>
        <dbReference type="ARBA" id="ARBA00004604"/>
    </source>
</evidence>
<reference evidence="7" key="1">
    <citation type="submission" date="2020-01" db="EMBL/GenBank/DDBJ databases">
        <authorList>
            <person name="Mishra B."/>
        </authorList>
    </citation>
    <scope>NUCLEOTIDE SEQUENCE [LARGE SCALE GENOMIC DNA]</scope>
</reference>
<evidence type="ECO:0000256" key="3">
    <source>
        <dbReference type="ARBA" id="ARBA00022517"/>
    </source>
</evidence>
<dbReference type="GO" id="GO:0030490">
    <property type="term" value="P:maturation of SSU-rRNA"/>
    <property type="evidence" value="ECO:0007669"/>
    <property type="project" value="TreeGrafter"/>
</dbReference>
<evidence type="ECO:0000313" key="7">
    <source>
        <dbReference type="EMBL" id="CAA7035318.1"/>
    </source>
</evidence>
<sequence>MAVKEPSSTPSLASVICLSLAYSNTLSSYNVQVFIETVVVHEIVVVRRNRRCSQTSKLTFSISLKQRHKSKNEVMAEIIMKSKLGKMEKTKKTEERARLMDELDKDFKSLENSHAMARLTQEFDLLEVFKNEMVQH</sequence>
<keyword evidence="5" id="KW-0539">Nucleus</keyword>
<accession>A0A6D2JDC4</accession>
<evidence type="ECO:0000256" key="5">
    <source>
        <dbReference type="ARBA" id="ARBA00023242"/>
    </source>
</evidence>
<evidence type="ECO:0000256" key="4">
    <source>
        <dbReference type="ARBA" id="ARBA00022552"/>
    </source>
</evidence>
<dbReference type="Pfam" id="PF04147">
    <property type="entry name" value="Nop14"/>
    <property type="match status" value="1"/>
</dbReference>
<keyword evidence="8" id="KW-1185">Reference proteome</keyword>
<dbReference type="Proteomes" id="UP000467841">
    <property type="component" value="Unassembled WGS sequence"/>
</dbReference>
<dbReference type="InterPro" id="IPR007276">
    <property type="entry name" value="Nop14"/>
</dbReference>
<proteinExistence type="inferred from homology"/>
<dbReference type="OrthoDB" id="441771at2759"/>
<comment type="caution">
    <text evidence="7">The sequence shown here is derived from an EMBL/GenBank/DDBJ whole genome shotgun (WGS) entry which is preliminary data.</text>
</comment>
<comment type="function">
    <text evidence="6">Involved in nucleolar processing of pre-18S ribosomal RNA. Has a role in the nuclear export of 40S pre-ribosomal subunit to the cytoplasm.</text>
</comment>
<dbReference type="GO" id="GO:0032040">
    <property type="term" value="C:small-subunit processome"/>
    <property type="evidence" value="ECO:0007669"/>
    <property type="project" value="InterPro"/>
</dbReference>